<name>A0ABY7TNV5_9SPHN</name>
<keyword evidence="3" id="KW-0012">Acyltransferase</keyword>
<feature type="domain" description="Acyltransferase 3" evidence="2">
    <location>
        <begin position="10"/>
        <end position="304"/>
    </location>
</feature>
<feature type="transmembrane region" description="Helical" evidence="1">
    <location>
        <begin position="149"/>
        <end position="165"/>
    </location>
</feature>
<reference evidence="3 4" key="1">
    <citation type="submission" date="2023-02" db="EMBL/GenBank/DDBJ databases">
        <title>Genome sequence of Sphingomonas naphthae.</title>
        <authorList>
            <person name="Kim S."/>
            <person name="Heo J."/>
            <person name="Kwon S.-W."/>
        </authorList>
    </citation>
    <scope>NUCLEOTIDE SEQUENCE [LARGE SCALE GENOMIC DNA]</scope>
    <source>
        <strain evidence="3 4">KACC 18716</strain>
    </source>
</reference>
<evidence type="ECO:0000313" key="3">
    <source>
        <dbReference type="EMBL" id="WCT73539.1"/>
    </source>
</evidence>
<dbReference type="InterPro" id="IPR002656">
    <property type="entry name" value="Acyl_transf_3_dom"/>
</dbReference>
<evidence type="ECO:0000313" key="4">
    <source>
        <dbReference type="Proteomes" id="UP001220395"/>
    </source>
</evidence>
<feature type="transmembrane region" description="Helical" evidence="1">
    <location>
        <begin position="293"/>
        <end position="312"/>
    </location>
</feature>
<dbReference type="Proteomes" id="UP001220395">
    <property type="component" value="Chromosome"/>
</dbReference>
<proteinExistence type="predicted"/>
<dbReference type="EMBL" id="CP117411">
    <property type="protein sequence ID" value="WCT73539.1"/>
    <property type="molecule type" value="Genomic_DNA"/>
</dbReference>
<feature type="transmembrane region" description="Helical" evidence="1">
    <location>
        <begin position="171"/>
        <end position="189"/>
    </location>
</feature>
<keyword evidence="4" id="KW-1185">Reference proteome</keyword>
<accession>A0ABY7TNV5</accession>
<gene>
    <name evidence="3" type="ORF">PQ455_18335</name>
</gene>
<feature type="transmembrane region" description="Helical" evidence="1">
    <location>
        <begin position="228"/>
        <end position="249"/>
    </location>
</feature>
<keyword evidence="3" id="KW-0808">Transferase</keyword>
<evidence type="ECO:0000256" key="1">
    <source>
        <dbReference type="SAM" id="Phobius"/>
    </source>
</evidence>
<dbReference type="RefSeq" id="WP_273687842.1">
    <property type="nucleotide sequence ID" value="NZ_CP117411.1"/>
</dbReference>
<feature type="transmembrane region" description="Helical" evidence="1">
    <location>
        <begin position="261"/>
        <end position="281"/>
    </location>
</feature>
<evidence type="ECO:0000259" key="2">
    <source>
        <dbReference type="Pfam" id="PF01757"/>
    </source>
</evidence>
<dbReference type="PANTHER" id="PTHR37312">
    <property type="entry name" value="MEMBRANE-BOUND ACYLTRANSFERASE YKRP-RELATED"/>
    <property type="match status" value="1"/>
</dbReference>
<feature type="transmembrane region" description="Helical" evidence="1">
    <location>
        <begin position="35"/>
        <end position="56"/>
    </location>
</feature>
<keyword evidence="1" id="KW-0812">Transmembrane</keyword>
<protein>
    <submittedName>
        <fullName evidence="3">Acyltransferase family protein</fullName>
    </submittedName>
</protein>
<feature type="transmembrane region" description="Helical" evidence="1">
    <location>
        <begin position="9"/>
        <end position="29"/>
    </location>
</feature>
<dbReference type="GO" id="GO:0016746">
    <property type="term" value="F:acyltransferase activity"/>
    <property type="evidence" value="ECO:0007669"/>
    <property type="project" value="UniProtKB-KW"/>
</dbReference>
<feature type="transmembrane region" description="Helical" evidence="1">
    <location>
        <begin position="201"/>
        <end position="222"/>
    </location>
</feature>
<sequence>MADTAKARVLWADVARGIGILLVVIGHVWQDSEPWLMAAIYAFHMPLFFLLSGYFTHPRATLGDDIGHRARTLLVPYACYILLIGGALLAVHVLRRDWQGVADIAFVLIYGGAKLTAHMGAFWFVTCLFLAQAFYLALLHWFGSPRSPGLIAILLVGLALGYGAGRLGWPGPWNVAVAPVAAVFLWIGHRLRLADPSPRRVVSGALLLALVPLATLPLGMVYDLNMKVALYGPPILGLMLATGLSLLLIEASKVMERSARLATTLSALGDAALTILFLHQAVHYALVSADAPLWLQFLLSLALPFTLHRLFLRFHLSRVLLLGRGRLRRG</sequence>
<dbReference type="InterPro" id="IPR052734">
    <property type="entry name" value="Nod_factor_acetyltransferase"/>
</dbReference>
<keyword evidence="1" id="KW-0472">Membrane</keyword>
<dbReference type="Pfam" id="PF01757">
    <property type="entry name" value="Acyl_transf_3"/>
    <property type="match status" value="1"/>
</dbReference>
<keyword evidence="1" id="KW-1133">Transmembrane helix</keyword>
<dbReference type="PANTHER" id="PTHR37312:SF1">
    <property type="entry name" value="MEMBRANE-BOUND ACYLTRANSFERASE YKRP-RELATED"/>
    <property type="match status" value="1"/>
</dbReference>
<organism evidence="3 4">
    <name type="scientific">Sphingomonas naphthae</name>
    <dbReference type="NCBI Taxonomy" id="1813468"/>
    <lineage>
        <taxon>Bacteria</taxon>
        <taxon>Pseudomonadati</taxon>
        <taxon>Pseudomonadota</taxon>
        <taxon>Alphaproteobacteria</taxon>
        <taxon>Sphingomonadales</taxon>
        <taxon>Sphingomonadaceae</taxon>
        <taxon>Sphingomonas</taxon>
    </lineage>
</organism>
<feature type="transmembrane region" description="Helical" evidence="1">
    <location>
        <begin position="115"/>
        <end position="137"/>
    </location>
</feature>
<feature type="transmembrane region" description="Helical" evidence="1">
    <location>
        <begin position="77"/>
        <end position="95"/>
    </location>
</feature>